<gene>
    <name evidence="2" type="ORF">LMG28688_04910</name>
</gene>
<dbReference type="Proteomes" id="UP000494119">
    <property type="component" value="Unassembled WGS sequence"/>
</dbReference>
<name>A0A6J5GEK0_9BURK</name>
<evidence type="ECO:0008006" key="4">
    <source>
        <dbReference type="Google" id="ProtNLM"/>
    </source>
</evidence>
<dbReference type="EMBL" id="CADIKL010000029">
    <property type="protein sequence ID" value="CAB3799305.1"/>
    <property type="molecule type" value="Genomic_DNA"/>
</dbReference>
<reference evidence="2 3" key="1">
    <citation type="submission" date="2020-04" db="EMBL/GenBank/DDBJ databases">
        <authorList>
            <person name="De Canck E."/>
        </authorList>
    </citation>
    <scope>NUCLEOTIDE SEQUENCE [LARGE SCALE GENOMIC DNA]</scope>
    <source>
        <strain evidence="2 3">LMG 28688</strain>
    </source>
</reference>
<evidence type="ECO:0000313" key="3">
    <source>
        <dbReference type="Proteomes" id="UP000494119"/>
    </source>
</evidence>
<dbReference type="PANTHER" id="PTHR35850">
    <property type="entry name" value="CYTOPLASMIC PROTEIN-RELATED"/>
    <property type="match status" value="1"/>
</dbReference>
<dbReference type="PIRSF" id="PIRSF028301">
    <property type="entry name" value="UCP028301"/>
    <property type="match status" value="1"/>
</dbReference>
<dbReference type="AlphaFoldDB" id="A0A6J5GEK0"/>
<dbReference type="Pfam" id="PF05591">
    <property type="entry name" value="T6SS_VipA"/>
    <property type="match status" value="1"/>
</dbReference>
<feature type="region of interest" description="Disordered" evidence="1">
    <location>
        <begin position="159"/>
        <end position="190"/>
    </location>
</feature>
<proteinExistence type="predicted"/>
<sequence length="190" mass="20906">MSDSKSTGQKFIGRNRAPRVQIEYDVETYGSNQSVDIPFVMGVLSDLAGKSNQQQPSLEQRKFLEIDVDNFDDRLKSVQPRAAFHVPNEISGSGKLAIDLTFESMEDFSPASVARMVPELNQLLMARRQLSNLLSYMDGKSNAEAMLMQALKSRPLLESIARLTDQTADQSRAPGQDQPAGSPSGDEPEA</sequence>
<accession>A0A6J5GEK0</accession>
<organism evidence="2 3">
    <name type="scientific">Paraburkholderia caffeinitolerans</name>
    <dbReference type="NCBI Taxonomy" id="1723730"/>
    <lineage>
        <taxon>Bacteria</taxon>
        <taxon>Pseudomonadati</taxon>
        <taxon>Pseudomonadota</taxon>
        <taxon>Betaproteobacteria</taxon>
        <taxon>Burkholderiales</taxon>
        <taxon>Burkholderiaceae</taxon>
        <taxon>Paraburkholderia</taxon>
    </lineage>
</organism>
<protein>
    <recommendedName>
        <fullName evidence="4">Type VI secretion system contractile sheath small subunit</fullName>
    </recommendedName>
</protein>
<evidence type="ECO:0000313" key="2">
    <source>
        <dbReference type="EMBL" id="CAB3799305.1"/>
    </source>
</evidence>
<dbReference type="NCBIfam" id="TIGR03358">
    <property type="entry name" value="VI_chp_5"/>
    <property type="match status" value="1"/>
</dbReference>
<evidence type="ECO:0000256" key="1">
    <source>
        <dbReference type="SAM" id="MobiDB-lite"/>
    </source>
</evidence>
<dbReference type="RefSeq" id="WP_129561668.1">
    <property type="nucleotide sequence ID" value="NZ_CADIKL010000029.1"/>
</dbReference>
<keyword evidence="3" id="KW-1185">Reference proteome</keyword>
<dbReference type="InterPro" id="IPR008312">
    <property type="entry name" value="T6SS_TssB1"/>
</dbReference>
<dbReference type="PANTHER" id="PTHR35850:SF1">
    <property type="entry name" value="TYPE VI SECRETION SYSTEM SHEATH PROTEIN TSSB1"/>
    <property type="match status" value="1"/>
</dbReference>